<comment type="caution">
    <text evidence="2">The sequence shown here is derived from an EMBL/GenBank/DDBJ whole genome shotgun (WGS) entry which is preliminary data.</text>
</comment>
<keyword evidence="3" id="KW-1185">Reference proteome</keyword>
<evidence type="ECO:0000313" key="2">
    <source>
        <dbReference type="EMBL" id="TDN57142.1"/>
    </source>
</evidence>
<accession>A0A4R6EFS7</accession>
<organism evidence="2 3">
    <name type="scientific">Azoarcus indigens</name>
    <dbReference type="NCBI Taxonomy" id="29545"/>
    <lineage>
        <taxon>Bacteria</taxon>
        <taxon>Pseudomonadati</taxon>
        <taxon>Pseudomonadota</taxon>
        <taxon>Betaproteobacteria</taxon>
        <taxon>Rhodocyclales</taxon>
        <taxon>Zoogloeaceae</taxon>
        <taxon>Azoarcus</taxon>
    </lineage>
</organism>
<feature type="domain" description="Polysaccharide pyruvyl transferase" evidence="1">
    <location>
        <begin position="41"/>
        <end position="335"/>
    </location>
</feature>
<evidence type="ECO:0000313" key="3">
    <source>
        <dbReference type="Proteomes" id="UP000295129"/>
    </source>
</evidence>
<dbReference type="PANTHER" id="PTHR36836:SF1">
    <property type="entry name" value="COLANIC ACID BIOSYNTHESIS PROTEIN WCAK"/>
    <property type="match status" value="1"/>
</dbReference>
<keyword evidence="2" id="KW-0808">Transferase</keyword>
<gene>
    <name evidence="2" type="ORF">C7389_101528</name>
</gene>
<dbReference type="EMBL" id="SNVV01000001">
    <property type="protein sequence ID" value="TDN57142.1"/>
    <property type="molecule type" value="Genomic_DNA"/>
</dbReference>
<dbReference type="PANTHER" id="PTHR36836">
    <property type="entry name" value="COLANIC ACID BIOSYNTHESIS PROTEIN WCAK"/>
    <property type="match status" value="1"/>
</dbReference>
<dbReference type="RefSeq" id="WP_133588045.1">
    <property type="nucleotide sequence ID" value="NZ_SNVV01000001.1"/>
</dbReference>
<sequence length="420" mass="45628">MLMRRIGEGAVRLARWQASSGNRSRGSLRAAIIPPAIPGSLGDAAMISASADYLRSVGFKKVDLFFGSEWPLDVPIDDFVAAERYFYHASNWQLARLINRLPAYSHMFFIGADVIDGAYNPGSVRRRLSLLEEANRLGIHCTVLGSSYNEAPEESTRAKLRTLPEQIAICARDPVSHGRLASQLERPILQTADLAFLLEPRRDHPAAAATRDWISARRAAGDRILAVNANYLHAAKLPALRGALTGFLRRLLEEKLSIVLVPHDTRSDEPDEALLAKAAAGLPDELHGRIRMMPPASPGAIKSVLANVDLLASGRLHAIILALGSGTPVFGFTYQGKFEGLLQLLELNTDTLLRSPAELAAHPRQIAELVLGQLERAGELREHIARTLPKVLSLSRSNFGGFDIPGSIPAQPTPDAASIQ</sequence>
<dbReference type="Pfam" id="PF04230">
    <property type="entry name" value="PS_pyruv_trans"/>
    <property type="match status" value="1"/>
</dbReference>
<dbReference type="GO" id="GO:0016740">
    <property type="term" value="F:transferase activity"/>
    <property type="evidence" value="ECO:0007669"/>
    <property type="project" value="UniProtKB-KW"/>
</dbReference>
<dbReference type="Proteomes" id="UP000295129">
    <property type="component" value="Unassembled WGS sequence"/>
</dbReference>
<reference evidence="2 3" key="1">
    <citation type="submission" date="2019-03" db="EMBL/GenBank/DDBJ databases">
        <title>Genomic Encyclopedia of Type Strains, Phase IV (KMG-IV): sequencing the most valuable type-strain genomes for metagenomic binning, comparative biology and taxonomic classification.</title>
        <authorList>
            <person name="Goeker M."/>
        </authorList>
    </citation>
    <scope>NUCLEOTIDE SEQUENCE [LARGE SCALE GENOMIC DNA]</scope>
    <source>
        <strain evidence="2 3">DSM 12121</strain>
    </source>
</reference>
<dbReference type="InterPro" id="IPR007345">
    <property type="entry name" value="Polysacch_pyruvyl_Trfase"/>
</dbReference>
<evidence type="ECO:0000259" key="1">
    <source>
        <dbReference type="Pfam" id="PF04230"/>
    </source>
</evidence>
<dbReference type="OrthoDB" id="1814359at2"/>
<protein>
    <submittedName>
        <fullName evidence="2">Polysaccharide pyruvyl transferase WcaK-like protein</fullName>
    </submittedName>
</protein>
<dbReference type="AlphaFoldDB" id="A0A4R6EFS7"/>
<proteinExistence type="predicted"/>
<name>A0A4R6EFS7_9RHOO</name>